<dbReference type="EMBL" id="GBHO01005943">
    <property type="protein sequence ID" value="JAG37661.1"/>
    <property type="molecule type" value="Transcribed_RNA"/>
</dbReference>
<dbReference type="InterPro" id="IPR035979">
    <property type="entry name" value="RBD_domain_sf"/>
</dbReference>
<dbReference type="Gene3D" id="3.30.70.330">
    <property type="match status" value="1"/>
</dbReference>
<evidence type="ECO:0000256" key="11">
    <source>
        <dbReference type="ARBA" id="ARBA00045506"/>
    </source>
</evidence>
<evidence type="ECO:0000256" key="10">
    <source>
        <dbReference type="ARBA" id="ARBA00034996"/>
    </source>
</evidence>
<dbReference type="SUPFAM" id="SSF51197">
    <property type="entry name" value="Clavaminate synthase-like"/>
    <property type="match status" value="1"/>
</dbReference>
<reference evidence="18" key="2">
    <citation type="submission" date="2014-07" db="EMBL/GenBank/DDBJ databases">
        <authorList>
            <person name="Hull J."/>
        </authorList>
    </citation>
    <scope>NUCLEOTIDE SEQUENCE</scope>
</reference>
<evidence type="ECO:0000256" key="4">
    <source>
        <dbReference type="ARBA" id="ARBA00022603"/>
    </source>
</evidence>
<evidence type="ECO:0000259" key="15">
    <source>
        <dbReference type="PROSITE" id="PS50102"/>
    </source>
</evidence>
<dbReference type="InterPro" id="IPR005123">
    <property type="entry name" value="Oxoglu/Fe-dep_dioxygenase_dom"/>
</dbReference>
<keyword evidence="8" id="KW-0408">Iron</keyword>
<dbReference type="InterPro" id="IPR027450">
    <property type="entry name" value="AlkB-like"/>
</dbReference>
<dbReference type="Gene3D" id="3.40.50.150">
    <property type="entry name" value="Vaccinia Virus protein VP39"/>
    <property type="match status" value="1"/>
</dbReference>
<dbReference type="SUPFAM" id="SSF53335">
    <property type="entry name" value="S-adenosyl-L-methionine-dependent methyltransferases"/>
    <property type="match status" value="1"/>
</dbReference>
<dbReference type="InterPro" id="IPR000504">
    <property type="entry name" value="RRM_dom"/>
</dbReference>
<evidence type="ECO:0000256" key="5">
    <source>
        <dbReference type="ARBA" id="ARBA00022679"/>
    </source>
</evidence>
<dbReference type="GO" id="GO:0002098">
    <property type="term" value="P:tRNA wobble uridine modification"/>
    <property type="evidence" value="ECO:0007669"/>
    <property type="project" value="TreeGrafter"/>
</dbReference>
<feature type="domain" description="RRM" evidence="15">
    <location>
        <begin position="35"/>
        <end position="112"/>
    </location>
</feature>
<dbReference type="Pfam" id="PF08241">
    <property type="entry name" value="Methyltransf_11"/>
    <property type="match status" value="1"/>
</dbReference>
<dbReference type="InterPro" id="IPR013216">
    <property type="entry name" value="Methyltransf_11"/>
</dbReference>
<dbReference type="Gene3D" id="2.60.120.590">
    <property type="entry name" value="Alpha-ketoglutarate-dependent dioxygenase AlkB-like"/>
    <property type="match status" value="1"/>
</dbReference>
<keyword evidence="6" id="KW-0862">Zinc</keyword>
<dbReference type="InterPro" id="IPR029063">
    <property type="entry name" value="SAM-dependent_MTases_sf"/>
</dbReference>
<evidence type="ECO:0000256" key="14">
    <source>
        <dbReference type="PROSITE-ProRule" id="PRU00176"/>
    </source>
</evidence>
<dbReference type="InterPro" id="IPR037151">
    <property type="entry name" value="AlkB-like_sf"/>
</dbReference>
<evidence type="ECO:0000256" key="1">
    <source>
        <dbReference type="ARBA" id="ARBA00001954"/>
    </source>
</evidence>
<evidence type="ECO:0000313" key="17">
    <source>
        <dbReference type="EMBL" id="JAG37661.1"/>
    </source>
</evidence>
<organism evidence="18">
    <name type="scientific">Lygus hesperus</name>
    <name type="common">Western plant bug</name>
    <dbReference type="NCBI Taxonomy" id="30085"/>
    <lineage>
        <taxon>Eukaryota</taxon>
        <taxon>Metazoa</taxon>
        <taxon>Ecdysozoa</taxon>
        <taxon>Arthropoda</taxon>
        <taxon>Hexapoda</taxon>
        <taxon>Insecta</taxon>
        <taxon>Pterygota</taxon>
        <taxon>Neoptera</taxon>
        <taxon>Paraneoptera</taxon>
        <taxon>Hemiptera</taxon>
        <taxon>Heteroptera</taxon>
        <taxon>Panheteroptera</taxon>
        <taxon>Cimicomorpha</taxon>
        <taxon>Miridae</taxon>
        <taxon>Mirini</taxon>
        <taxon>Lygus</taxon>
    </lineage>
</organism>
<dbReference type="InterPro" id="IPR012677">
    <property type="entry name" value="Nucleotide-bd_a/b_plait_sf"/>
</dbReference>
<evidence type="ECO:0000256" key="6">
    <source>
        <dbReference type="ARBA" id="ARBA00022833"/>
    </source>
</evidence>
<dbReference type="GO" id="GO:0005737">
    <property type="term" value="C:cytoplasm"/>
    <property type="evidence" value="ECO:0007669"/>
    <property type="project" value="TreeGrafter"/>
</dbReference>
<evidence type="ECO:0000259" key="16">
    <source>
        <dbReference type="PROSITE" id="PS51471"/>
    </source>
</evidence>
<keyword evidence="5" id="KW-0808">Transferase</keyword>
<dbReference type="Pfam" id="PF13532">
    <property type="entry name" value="2OG-FeII_Oxy_2"/>
    <property type="match status" value="1"/>
</dbReference>
<comment type="similarity">
    <text evidence="2">Belongs to the alkB family.</text>
</comment>
<evidence type="ECO:0000256" key="8">
    <source>
        <dbReference type="ARBA" id="ARBA00023004"/>
    </source>
</evidence>
<dbReference type="Pfam" id="PF00076">
    <property type="entry name" value="RRM_1"/>
    <property type="match status" value="1"/>
</dbReference>
<proteinExistence type="inferred from homology"/>
<dbReference type="PANTHER" id="PTHR13069">
    <property type="entry name" value="ALKYLATED DNA REPAIR PROTEIN ALKB HOMOLOG 8"/>
    <property type="match status" value="1"/>
</dbReference>
<evidence type="ECO:0000256" key="13">
    <source>
        <dbReference type="ARBA" id="ARBA00049802"/>
    </source>
</evidence>
<evidence type="ECO:0000256" key="3">
    <source>
        <dbReference type="ARBA" id="ARBA00012808"/>
    </source>
</evidence>
<dbReference type="PROSITE" id="PS50102">
    <property type="entry name" value="RRM"/>
    <property type="match status" value="1"/>
</dbReference>
<keyword evidence="7 14" id="KW-0694">RNA-binding</keyword>
<comment type="catalytic activity">
    <reaction evidence="10">
        <text>5-(carboxymethyl)uridine(34) in tRNA + S-adenosyl-L-methionine = 5-(2-methoxy-2-oxoethyl)uridine(34) in tRNA + S-adenosyl-L-homocysteine</text>
        <dbReference type="Rhea" id="RHEA:43208"/>
        <dbReference type="Rhea" id="RHEA-COMP:10407"/>
        <dbReference type="Rhea" id="RHEA-COMP:10408"/>
        <dbReference type="ChEBI" id="CHEBI:57856"/>
        <dbReference type="ChEBI" id="CHEBI:59789"/>
        <dbReference type="ChEBI" id="CHEBI:74851"/>
        <dbReference type="ChEBI" id="CHEBI:74882"/>
        <dbReference type="EC" id="2.1.1.229"/>
    </reaction>
</comment>
<evidence type="ECO:0000256" key="7">
    <source>
        <dbReference type="ARBA" id="ARBA00022884"/>
    </source>
</evidence>
<dbReference type="EC" id="2.1.1.229" evidence="3"/>
<feature type="domain" description="Fe2OG dioxygenase" evidence="16">
    <location>
        <begin position="208"/>
        <end position="313"/>
    </location>
</feature>
<name>A0A0A9Z2V1_LYGHE</name>
<gene>
    <name evidence="18" type="ORF">CM83_35538</name>
    <name evidence="17" type="ORF">CM83_35540</name>
</gene>
<protein>
    <recommendedName>
        <fullName evidence="3">tRNA (carboxymethyluridine(34)-5-O)-methyltransferase</fullName>
        <ecNumber evidence="3">2.1.1.229</ecNumber>
    </recommendedName>
    <alternativeName>
        <fullName evidence="12">Alkylated DNA repair protein alkB homolog 8</fullName>
    </alternativeName>
    <alternativeName>
        <fullName evidence="13">S-adenosyl-L-methionine-dependent tRNA methyltransferase ALKBH8</fullName>
    </alternativeName>
</protein>
<comment type="function">
    <text evidence="11">Catalyzes the methylation of 5-carboxymethyl uridine to 5-methylcarboxymethyl uridine at the wobble position of the anticodon loop in tRNA via its methyltransferase domain. Catalyzes the last step in the formation of 5-methylcarboxymethyl uridine at the wobble position of the anticodon loop in target tRNA. Has a preference for tRNA(Arg) and tRNA(Glu), and does not bind tRNA(Lys). Binds tRNA and catalyzes the iron and alpha-ketoglutarate dependent hydroxylation of 5-methylcarboxymethyl uridine at the wobble position of the anticodon loop in tRNA via its dioxygenase domain, giving rise to 5-(S)-methoxycarbonylhydroxymethyluridine; has a preference for tRNA(Gly). Required for normal survival after DNA damage. May inhibit apoptosis and promote cell survival and angiogenesis.</text>
</comment>
<evidence type="ECO:0000256" key="12">
    <source>
        <dbReference type="ARBA" id="ARBA00049786"/>
    </source>
</evidence>
<dbReference type="GO" id="GO:0030488">
    <property type="term" value="P:tRNA methylation"/>
    <property type="evidence" value="ECO:0007669"/>
    <property type="project" value="TreeGrafter"/>
</dbReference>
<reference evidence="18" key="1">
    <citation type="journal article" date="2014" name="PLoS ONE">
        <title>Transcriptome-Based Identification of ABC Transporters in the Western Tarnished Plant Bug Lygus hesperus.</title>
        <authorList>
            <person name="Hull J.J."/>
            <person name="Chaney K."/>
            <person name="Geib S.M."/>
            <person name="Fabrick J.A."/>
            <person name="Brent C.S."/>
            <person name="Walsh D."/>
            <person name="Lavine L.C."/>
        </authorList>
    </citation>
    <scope>NUCLEOTIDE SEQUENCE</scope>
</reference>
<evidence type="ECO:0000313" key="18">
    <source>
        <dbReference type="EMBL" id="JAG37663.1"/>
    </source>
</evidence>
<dbReference type="GO" id="GO:0008757">
    <property type="term" value="F:S-adenosylmethionine-dependent methyltransferase activity"/>
    <property type="evidence" value="ECO:0007669"/>
    <property type="project" value="InterPro"/>
</dbReference>
<dbReference type="InterPro" id="IPR051422">
    <property type="entry name" value="AlkB_tRNA_MeTrf/Diox"/>
</dbReference>
<dbReference type="GO" id="GO:0000049">
    <property type="term" value="F:tRNA binding"/>
    <property type="evidence" value="ECO:0007669"/>
    <property type="project" value="TreeGrafter"/>
</dbReference>
<comment type="cofactor">
    <cofactor evidence="1">
        <name>Fe(2+)</name>
        <dbReference type="ChEBI" id="CHEBI:29033"/>
    </cofactor>
</comment>
<dbReference type="PANTHER" id="PTHR13069:SF21">
    <property type="entry name" value="ALKYLATED DNA REPAIR PROTEIN ALKB HOMOLOG 8"/>
    <property type="match status" value="1"/>
</dbReference>
<keyword evidence="9" id="KW-0511">Multifunctional enzyme</keyword>
<evidence type="ECO:0000256" key="9">
    <source>
        <dbReference type="ARBA" id="ARBA00023268"/>
    </source>
</evidence>
<dbReference type="PROSITE" id="PS51471">
    <property type="entry name" value="FE2OG_OXY"/>
    <property type="match status" value="1"/>
</dbReference>
<dbReference type="AlphaFoldDB" id="A0A0A9Z2V1"/>
<keyword evidence="4" id="KW-0489">Methyltransferase</keyword>
<dbReference type="EMBL" id="GBHO01005941">
    <property type="protein sequence ID" value="JAG37663.1"/>
    <property type="molecule type" value="Transcribed_RNA"/>
</dbReference>
<dbReference type="SUPFAM" id="SSF54928">
    <property type="entry name" value="RNA-binding domain, RBD"/>
    <property type="match status" value="1"/>
</dbReference>
<evidence type="ECO:0000256" key="2">
    <source>
        <dbReference type="ARBA" id="ARBA00007879"/>
    </source>
</evidence>
<accession>A0A0A9Z2V1</accession>
<sequence>MSRPSSDTKMNRKRAKYSSILQKLYGMSPCSVASENLMICNAGLSLGVNREDLLQTFSLFGKIQSVQMVSKQSHSFVKFLTVENARACFEGCNGKMVLPNMKGPIYLLYLESTPKIVNDEIFKCPPGCRIVENFVNEEEEIELFECVKDSLLDGGEDLKQRKVAHFGYEFLYGKNNIDKDKPLSRGLPQACNMIKDRMVKNGYDLKWMPDQLTVNHYLPGQGIPPHIDTHSAFEDPILSLSLLSDSVMEFRRENKHWSVCLPRRSLLVMSGESRYAWTHGISSRKSDILEDKDGCLSTKERGTRVSFTFRRIRFSPCDCSYEEYCDTRISQSPAPEYQPTDLEQEYVHKVYENIADHFSRTRHKPWPAILDLVKSLEPGSIVLDVGCGNCKYFGFASRTYEIGSDHSFGLLSISRERGFQSVRSNCLSLPFKDSTVDCLLCIAVIHHLSSKDRRIQSVKEMLRVLSSSGQALIYVWAKDQKYQGKASNYLKYQTQHEGNRQDLTGIEKDVSVELPVHVNRTDFSNGQNDVFVPWKLKLESSSDPSSTHLRFYHLFDECELESLCVEAGAHIIKSYYDNGNWCCLISKIPCEVLSV</sequence>
<dbReference type="GO" id="GO:0005634">
    <property type="term" value="C:nucleus"/>
    <property type="evidence" value="ECO:0007669"/>
    <property type="project" value="TreeGrafter"/>
</dbReference>
<dbReference type="GO" id="GO:0106335">
    <property type="term" value="F:tRNA (5-carboxymethyluridine(34)-5-O)-methyltransferase activity"/>
    <property type="evidence" value="ECO:0007669"/>
    <property type="project" value="UniProtKB-EC"/>
</dbReference>